<name>A0A2G8JE08_STIJA</name>
<dbReference type="Pfam" id="PF01990">
    <property type="entry name" value="ATP-synt_F"/>
    <property type="match status" value="1"/>
</dbReference>
<protein>
    <recommendedName>
        <fullName evidence="7">V-type proton ATPase subunit F</fullName>
    </recommendedName>
</protein>
<comment type="caution">
    <text evidence="5">The sequence shown here is derived from an EMBL/GenBank/DDBJ whole genome shotgun (WGS) entry which is preliminary data.</text>
</comment>
<dbReference type="Proteomes" id="UP000230750">
    <property type="component" value="Unassembled WGS sequence"/>
</dbReference>
<evidence type="ECO:0000256" key="2">
    <source>
        <dbReference type="ARBA" id="ARBA00022448"/>
    </source>
</evidence>
<keyword evidence="6" id="KW-1185">Reference proteome</keyword>
<proteinExistence type="inferred from homology"/>
<dbReference type="PANTHER" id="PTHR13861">
    <property type="entry name" value="VACUOLAR ATP SYNTHASE SUBUNIT F"/>
    <property type="match status" value="1"/>
</dbReference>
<evidence type="ECO:0000313" key="6">
    <source>
        <dbReference type="Proteomes" id="UP000230750"/>
    </source>
</evidence>
<dbReference type="SUPFAM" id="SSF159468">
    <property type="entry name" value="AtpF-like"/>
    <property type="match status" value="1"/>
</dbReference>
<dbReference type="STRING" id="307972.A0A2G8JE08"/>
<dbReference type="InterPro" id="IPR008218">
    <property type="entry name" value="ATPase_V1-cplx_f_g_su"/>
</dbReference>
<dbReference type="PANTHER" id="PTHR13861:SF2">
    <property type="entry name" value="V-TYPE PROTON ATPASE SUBUNIT F"/>
    <property type="match status" value="1"/>
</dbReference>
<dbReference type="InterPro" id="IPR005772">
    <property type="entry name" value="ATPase_V1-cplx_fsu_euk"/>
</dbReference>
<evidence type="ECO:0000256" key="3">
    <source>
        <dbReference type="ARBA" id="ARBA00022781"/>
    </source>
</evidence>
<evidence type="ECO:0000256" key="4">
    <source>
        <dbReference type="ARBA" id="ARBA00023065"/>
    </source>
</evidence>
<dbReference type="OrthoDB" id="10261947at2759"/>
<dbReference type="Gene3D" id="3.40.50.10580">
    <property type="entry name" value="ATPase, V1 complex, subunit F"/>
    <property type="match status" value="1"/>
</dbReference>
<dbReference type="GO" id="GO:0046961">
    <property type="term" value="F:proton-transporting ATPase activity, rotational mechanism"/>
    <property type="evidence" value="ECO:0007669"/>
    <property type="project" value="InterPro"/>
</dbReference>
<sequence length="172" mass="19605">MENFLQLFKIPSYNWLTSKVVRLRIKSLSHGTEIKYYCLENWCKLPYIALFLCVLNIMAHAARGKLVAVIGDEDTCTGFLLGGIGEMNKARKPNFMVVEKDTSVHDIEERFNAFLNRSDIAIILINQNYAELIRHAIDNHSKPIPAILEIPSKDCPYDPNKDSILRRAKVGL</sequence>
<dbReference type="NCBIfam" id="TIGR01101">
    <property type="entry name" value="V_ATP_synt_F"/>
    <property type="match status" value="1"/>
</dbReference>
<keyword evidence="4" id="KW-0406">Ion transport</keyword>
<organism evidence="5 6">
    <name type="scientific">Stichopus japonicus</name>
    <name type="common">Sea cucumber</name>
    <dbReference type="NCBI Taxonomy" id="307972"/>
    <lineage>
        <taxon>Eukaryota</taxon>
        <taxon>Metazoa</taxon>
        <taxon>Echinodermata</taxon>
        <taxon>Eleutherozoa</taxon>
        <taxon>Echinozoa</taxon>
        <taxon>Holothuroidea</taxon>
        <taxon>Aspidochirotacea</taxon>
        <taxon>Aspidochirotida</taxon>
        <taxon>Stichopodidae</taxon>
        <taxon>Apostichopus</taxon>
    </lineage>
</organism>
<accession>A0A2G8JE08</accession>
<dbReference type="InterPro" id="IPR036906">
    <property type="entry name" value="ATPase_V1_fsu_sf"/>
</dbReference>
<keyword evidence="3" id="KW-0375">Hydrogen ion transport</keyword>
<dbReference type="FunFam" id="3.40.50.10580:FF:000001">
    <property type="entry name" value="V-type proton ATPase subunit F"/>
    <property type="match status" value="1"/>
</dbReference>
<keyword evidence="2" id="KW-0813">Transport</keyword>
<evidence type="ECO:0000313" key="5">
    <source>
        <dbReference type="EMBL" id="PIK33987.1"/>
    </source>
</evidence>
<reference evidence="5 6" key="1">
    <citation type="journal article" date="2017" name="PLoS Biol.">
        <title>The sea cucumber genome provides insights into morphological evolution and visceral regeneration.</title>
        <authorList>
            <person name="Zhang X."/>
            <person name="Sun L."/>
            <person name="Yuan J."/>
            <person name="Sun Y."/>
            <person name="Gao Y."/>
            <person name="Zhang L."/>
            <person name="Li S."/>
            <person name="Dai H."/>
            <person name="Hamel J.F."/>
            <person name="Liu C."/>
            <person name="Yu Y."/>
            <person name="Liu S."/>
            <person name="Lin W."/>
            <person name="Guo K."/>
            <person name="Jin S."/>
            <person name="Xu P."/>
            <person name="Storey K.B."/>
            <person name="Huan P."/>
            <person name="Zhang T."/>
            <person name="Zhou Y."/>
            <person name="Zhang J."/>
            <person name="Lin C."/>
            <person name="Li X."/>
            <person name="Xing L."/>
            <person name="Huo D."/>
            <person name="Sun M."/>
            <person name="Wang L."/>
            <person name="Mercier A."/>
            <person name="Li F."/>
            <person name="Yang H."/>
            <person name="Xiang J."/>
        </authorList>
    </citation>
    <scope>NUCLEOTIDE SEQUENCE [LARGE SCALE GENOMIC DNA]</scope>
    <source>
        <strain evidence="5">Shaxun</strain>
        <tissue evidence="5">Muscle</tissue>
    </source>
</reference>
<dbReference type="GO" id="GO:0033180">
    <property type="term" value="C:proton-transporting V-type ATPase, V1 domain"/>
    <property type="evidence" value="ECO:0007669"/>
    <property type="project" value="InterPro"/>
</dbReference>
<comment type="similarity">
    <text evidence="1">Belongs to the V-ATPase F subunit family.</text>
</comment>
<dbReference type="EMBL" id="MRZV01002327">
    <property type="protein sequence ID" value="PIK33987.1"/>
    <property type="molecule type" value="Genomic_DNA"/>
</dbReference>
<gene>
    <name evidence="5" type="ORF">BSL78_29194</name>
</gene>
<evidence type="ECO:0000256" key="1">
    <source>
        <dbReference type="ARBA" id="ARBA00010148"/>
    </source>
</evidence>
<dbReference type="AlphaFoldDB" id="A0A2G8JE08"/>
<evidence type="ECO:0008006" key="7">
    <source>
        <dbReference type="Google" id="ProtNLM"/>
    </source>
</evidence>